<sequence>MKILYDHQIFTEQKYGGISRYFYELIREFHQQKNIDFDVSLFLSNNYYISDKEYADYINFLPNTKFKGKWRIYNTFNKIKTINLLKKNEFDVFHPTYYDPYFLKYIGNKPYVLTIHDMIHEKFSDMFSLNDTVRRNKKLLVEKAIKIIAISENTKKDLIDLLKVDENKIEVIYHGNSLAFNKDISESSNMYIPEKYILFVGERRIYKNFDFFIESVTPILTKNKDLFIVCAGGLEFNKKDLEKFSQAGILNQIIQYNIDDNSLAYLYNNALMFIFPSLYEGFGIPILEAFACDCPVLCSNTSSLPEVAGDAALYFDPYSMESIKNTVEYALSNKKVREDLIVKGQDRLKKFNWNKTAYLTKKLYESIL</sequence>
<dbReference type="KEGG" id="fph:Fphi_1475"/>
<dbReference type="PANTHER" id="PTHR46401">
    <property type="entry name" value="GLYCOSYLTRANSFERASE WBBK-RELATED"/>
    <property type="match status" value="1"/>
</dbReference>
<dbReference type="CDD" id="cd03809">
    <property type="entry name" value="GT4_MtfB-like"/>
    <property type="match status" value="1"/>
</dbReference>
<evidence type="ECO:0000256" key="1">
    <source>
        <dbReference type="ARBA" id="ARBA00022679"/>
    </source>
</evidence>
<keyword evidence="1 4" id="KW-0808">Transferase</keyword>
<evidence type="ECO:0000313" key="4">
    <source>
        <dbReference type="EMBL" id="ABZ87700.1"/>
    </source>
</evidence>
<dbReference type="HOGENOM" id="CLU_009583_27_0_6"/>
<dbReference type="EMBL" id="CP000937">
    <property type="protein sequence ID" value="ABZ87700.1"/>
    <property type="molecule type" value="Genomic_DNA"/>
</dbReference>
<dbReference type="InterPro" id="IPR001296">
    <property type="entry name" value="Glyco_trans_1"/>
</dbReference>
<evidence type="ECO:0000259" key="3">
    <source>
        <dbReference type="Pfam" id="PF13439"/>
    </source>
</evidence>
<dbReference type="CAZy" id="GT4">
    <property type="family name" value="Glycosyltransferase Family 4"/>
</dbReference>
<dbReference type="AlphaFoldDB" id="B0TYV4"/>
<dbReference type="Pfam" id="PF00534">
    <property type="entry name" value="Glycos_transf_1"/>
    <property type="match status" value="1"/>
</dbReference>
<name>B0TYV4_FRAP2</name>
<feature type="domain" description="Glycosyltransferase subfamily 4-like N-terminal" evidence="3">
    <location>
        <begin position="15"/>
        <end position="175"/>
    </location>
</feature>
<dbReference type="eggNOG" id="COG0438">
    <property type="taxonomic scope" value="Bacteria"/>
</dbReference>
<gene>
    <name evidence="4" type="ordered locus">Fphi_1475</name>
</gene>
<protein>
    <submittedName>
        <fullName evidence="4">Glycosyl transferase, group 1</fullName>
    </submittedName>
</protein>
<feature type="domain" description="Glycosyl transferase family 1" evidence="2">
    <location>
        <begin position="184"/>
        <end position="345"/>
    </location>
</feature>
<dbReference type="PANTHER" id="PTHR46401:SF2">
    <property type="entry name" value="GLYCOSYLTRANSFERASE WBBK-RELATED"/>
    <property type="match status" value="1"/>
</dbReference>
<dbReference type="Pfam" id="PF13439">
    <property type="entry name" value="Glyco_transf_4"/>
    <property type="match status" value="1"/>
</dbReference>
<dbReference type="Gene3D" id="3.40.50.2000">
    <property type="entry name" value="Glycogen Phosphorylase B"/>
    <property type="match status" value="2"/>
</dbReference>
<dbReference type="InterPro" id="IPR028098">
    <property type="entry name" value="Glyco_trans_4-like_N"/>
</dbReference>
<dbReference type="SUPFAM" id="SSF53756">
    <property type="entry name" value="UDP-Glycosyltransferase/glycogen phosphorylase"/>
    <property type="match status" value="1"/>
</dbReference>
<proteinExistence type="predicted"/>
<evidence type="ECO:0000259" key="2">
    <source>
        <dbReference type="Pfam" id="PF00534"/>
    </source>
</evidence>
<reference evidence="4" key="1">
    <citation type="submission" date="2009-01" db="EMBL/GenBank/DDBJ databases">
        <title>Complete sequence of chromosome of Francisella philomiragia subsp. philomiragia ATCC 25017.</title>
        <authorList>
            <consortium name="US DOE Joint Genome Institute"/>
            <person name="Copeland A."/>
            <person name="Lucas S."/>
            <person name="Lapidus A."/>
            <person name="Barry K."/>
            <person name="Detter J.C."/>
            <person name="Glavina del Rio T."/>
            <person name="Hammon N."/>
            <person name="Israni S."/>
            <person name="Dalin E."/>
            <person name="Tice H."/>
            <person name="Pitluck S."/>
            <person name="Chain P."/>
            <person name="Malfatti S."/>
            <person name="Shin M."/>
            <person name="Vergez L."/>
            <person name="Schmutz J."/>
            <person name="Larimer F."/>
            <person name="Land M."/>
            <person name="Hauser L."/>
            <person name="Richardson P."/>
        </authorList>
    </citation>
    <scope>NUCLEOTIDE SEQUENCE</scope>
    <source>
        <strain evidence="4">ATCC 25017</strain>
    </source>
</reference>
<accession>B0TYV4</accession>
<dbReference type="GO" id="GO:0016757">
    <property type="term" value="F:glycosyltransferase activity"/>
    <property type="evidence" value="ECO:0007669"/>
    <property type="project" value="InterPro"/>
</dbReference>
<dbReference type="GO" id="GO:0009103">
    <property type="term" value="P:lipopolysaccharide biosynthetic process"/>
    <property type="evidence" value="ECO:0007669"/>
    <property type="project" value="TreeGrafter"/>
</dbReference>
<organism evidence="4">
    <name type="scientific">Francisella philomiragia subsp. philomiragia (strain ATCC 25017 / CCUG 19701 / FSC 153 / O#319-036)</name>
    <dbReference type="NCBI Taxonomy" id="484022"/>
    <lineage>
        <taxon>Bacteria</taxon>
        <taxon>Pseudomonadati</taxon>
        <taxon>Pseudomonadota</taxon>
        <taxon>Gammaproteobacteria</taxon>
        <taxon>Thiotrichales</taxon>
        <taxon>Francisellaceae</taxon>
        <taxon>Francisella</taxon>
    </lineage>
</organism>